<dbReference type="AntiFam" id="ANF00012">
    <property type="entry name" value="tRNA translation"/>
</dbReference>
<name>A0A381ZNJ5_9ZZZZ</name>
<dbReference type="AlphaFoldDB" id="A0A381ZNJ5"/>
<accession>A0A381ZNJ5</accession>
<dbReference type="EMBL" id="UINC01022024">
    <property type="protein sequence ID" value="SVA90799.1"/>
    <property type="molecule type" value="Genomic_DNA"/>
</dbReference>
<protein>
    <submittedName>
        <fullName evidence="1">Uncharacterized protein</fullName>
    </submittedName>
</protein>
<proteinExistence type="predicted"/>
<sequence>MIKRKPRLKTGLSIKGLGILSSDPGETRTHGQWLKRPLLYQLSYRIKKTMICLEKKARNLLL</sequence>
<evidence type="ECO:0000313" key="1">
    <source>
        <dbReference type="EMBL" id="SVA90799.1"/>
    </source>
</evidence>
<gene>
    <name evidence="1" type="ORF">METZ01_LOCUS143653</name>
</gene>
<reference evidence="1" key="1">
    <citation type="submission" date="2018-05" db="EMBL/GenBank/DDBJ databases">
        <authorList>
            <person name="Lanie J.A."/>
            <person name="Ng W.-L."/>
            <person name="Kazmierczak K.M."/>
            <person name="Andrzejewski T.M."/>
            <person name="Davidsen T.M."/>
            <person name="Wayne K.J."/>
            <person name="Tettelin H."/>
            <person name="Glass J.I."/>
            <person name="Rusch D."/>
            <person name="Podicherti R."/>
            <person name="Tsui H.-C.T."/>
            <person name="Winkler M.E."/>
        </authorList>
    </citation>
    <scope>NUCLEOTIDE SEQUENCE</scope>
</reference>
<organism evidence="1">
    <name type="scientific">marine metagenome</name>
    <dbReference type="NCBI Taxonomy" id="408172"/>
    <lineage>
        <taxon>unclassified sequences</taxon>
        <taxon>metagenomes</taxon>
        <taxon>ecological metagenomes</taxon>
    </lineage>
</organism>